<gene>
    <name evidence="3" type="ORF">AX774_g5417</name>
    <name evidence="2" type="ORF">AX774_g7258</name>
</gene>
<dbReference type="AlphaFoldDB" id="A0A1R1PJM0"/>
<dbReference type="Proteomes" id="UP000188320">
    <property type="component" value="Unassembled WGS sequence"/>
</dbReference>
<comment type="caution">
    <text evidence="3">The sequence shown here is derived from an EMBL/GenBank/DDBJ whole genome shotgun (WGS) entry which is preliminary data.</text>
</comment>
<accession>A0A1R1PJM0</accession>
<reference evidence="3" key="2">
    <citation type="submission" date="2017-01" db="EMBL/GenBank/DDBJ databases">
        <authorList>
            <person name="Mah S.A."/>
            <person name="Swanson W.J."/>
            <person name="Moy G.W."/>
            <person name="Vacquier V.D."/>
        </authorList>
    </citation>
    <scope>NUCLEOTIDE SEQUENCE [LARGE SCALE GENOMIC DNA]</scope>
    <source>
        <strain evidence="3">COL-18-3</strain>
    </source>
</reference>
<evidence type="ECO:0000313" key="4">
    <source>
        <dbReference type="Proteomes" id="UP000188320"/>
    </source>
</evidence>
<proteinExistence type="predicted"/>
<organism evidence="3 4">
    <name type="scientific">Zancudomyces culisetae</name>
    <name type="common">Gut fungus</name>
    <name type="synonym">Smittium culisetae</name>
    <dbReference type="NCBI Taxonomy" id="1213189"/>
    <lineage>
        <taxon>Eukaryota</taxon>
        <taxon>Fungi</taxon>
        <taxon>Fungi incertae sedis</taxon>
        <taxon>Zoopagomycota</taxon>
        <taxon>Kickxellomycotina</taxon>
        <taxon>Harpellomycetes</taxon>
        <taxon>Harpellales</taxon>
        <taxon>Legeriomycetaceae</taxon>
        <taxon>Zancudomyces</taxon>
    </lineage>
</organism>
<sequence>MNGGIQSGETVDCLAEQLRAHLAIGTNLLEQLTPLLSANGFEEKLGDVTRALDSSEEWTKGATKLALNLKNSVDEREQAKAYFEADGNNGFYKEGSPKSLYCVEGSERNNDSTIFQELKYTTQENDGHTHTAALYSLEYVYSLLSDWTSIQTKINAAQNKIAQTQKCFALLDECEILQKQIFKLGEKIEKLASETVAQLHSTERGEETNNSRAKFRGSQNIQGIYLGGYSHLTKNSQDGLDDKIELYRSKYGIYKRELRLITTKADLMCSKLRMLDSSALNNGNTINSAGYSDYSHRITDQDGPTKDCTFSNDESDCGETDFKKLVVQIGSITDVKKQLLFQMSKIVFDIRNKIIFAYLSYALSGCNLDYQRAKKETYLELKSLLEEIVQVKNSSFFSFYKAESPRIGLYSPNLGFGKHSVMDFNTSRIKSFASDELYVLTPRAAIRTQSSMSFSGGIRDLVSSKKRTSQLRQPTPLRFNNMAEILSNVSPSPAALKTSQKYHTQQRSTLVSPPPILSEVVLKEFSEKPLEKSTDNMFRKQTRGSLPHPTALSYSALTGSPSSSPSRLGQKIPNTSPRSSPESSLIKSTKKTPIYAPPSPFNDFDFTSPFNDDMKDMFAKEDELGATYNDLSHSDSTSLNLYLDLDNSSTGNLFNGSSSSTAAANNEDNQAYGEITTPVKQNFHFLADPAISSKNFMKGLRHSTSPSAKQFNLPVPTPLNWEKFSTFI</sequence>
<reference evidence="4" key="1">
    <citation type="submission" date="2017-01" db="EMBL/GenBank/DDBJ databases">
        <authorList>
            <person name="Wang Y."/>
            <person name="White M."/>
            <person name="Kvist S."/>
            <person name="Moncalvo J.-M."/>
        </authorList>
    </citation>
    <scope>NUCLEOTIDE SEQUENCE [LARGE SCALE GENOMIC DNA]</scope>
    <source>
        <strain evidence="4">COL-18-3</strain>
    </source>
</reference>
<feature type="compositionally biased region" description="Polar residues" evidence="1">
    <location>
        <begin position="572"/>
        <end position="587"/>
    </location>
</feature>
<dbReference type="EMBL" id="LSSK01001583">
    <property type="protein sequence ID" value="OMH79333.1"/>
    <property type="molecule type" value="Genomic_DNA"/>
</dbReference>
<dbReference type="EMBL" id="LSSK01000968">
    <property type="protein sequence ID" value="OMH81129.1"/>
    <property type="molecule type" value="Genomic_DNA"/>
</dbReference>
<keyword evidence="4" id="KW-1185">Reference proteome</keyword>
<evidence type="ECO:0000256" key="1">
    <source>
        <dbReference type="SAM" id="MobiDB-lite"/>
    </source>
</evidence>
<protein>
    <submittedName>
        <fullName evidence="3">Uncharacterized protein</fullName>
    </submittedName>
</protein>
<feature type="region of interest" description="Disordered" evidence="1">
    <location>
        <begin position="532"/>
        <end position="592"/>
    </location>
</feature>
<evidence type="ECO:0000313" key="3">
    <source>
        <dbReference type="EMBL" id="OMH81129.1"/>
    </source>
</evidence>
<evidence type="ECO:0000313" key="2">
    <source>
        <dbReference type="EMBL" id="OMH79333.1"/>
    </source>
</evidence>
<name>A0A1R1PJM0_ZANCU</name>